<dbReference type="Proteomes" id="UP000026960">
    <property type="component" value="Chromosome 6"/>
</dbReference>
<dbReference type="AlphaFoldDB" id="A0A0D3GI96"/>
<sequence>MIPTSIFPFPAPAMLCATTGLAAPAQADYVPTPFRALCRTVRRRRRHRRRRCRHRRTNRSRLRDELMMTVHAGRPAVMMPLNYICIWLIKYVRVIKTYAHQRLHTHIVRAANGRALALLSGVQR</sequence>
<reference evidence="1" key="1">
    <citation type="journal article" date="2009" name="Rice">
        <title>De Novo Next Generation Sequencing of Plant Genomes.</title>
        <authorList>
            <person name="Rounsley S."/>
            <person name="Marri P.R."/>
            <person name="Yu Y."/>
            <person name="He R."/>
            <person name="Sisneros N."/>
            <person name="Goicoechea J.L."/>
            <person name="Lee S.J."/>
            <person name="Angelova A."/>
            <person name="Kudrna D."/>
            <person name="Luo M."/>
            <person name="Affourtit J."/>
            <person name="Desany B."/>
            <person name="Knight J."/>
            <person name="Niazi F."/>
            <person name="Egholm M."/>
            <person name="Wing R.A."/>
        </authorList>
    </citation>
    <scope>NUCLEOTIDE SEQUENCE [LARGE SCALE GENOMIC DNA]</scope>
    <source>
        <strain evidence="1">cv. IRGC 105608</strain>
    </source>
</reference>
<keyword evidence="2" id="KW-1185">Reference proteome</keyword>
<dbReference type="EnsemblPlants" id="OBART06G19770.1">
    <property type="protein sequence ID" value="OBART06G19770.1"/>
    <property type="gene ID" value="OBART06G19770"/>
</dbReference>
<organism evidence="1">
    <name type="scientific">Oryza barthii</name>
    <dbReference type="NCBI Taxonomy" id="65489"/>
    <lineage>
        <taxon>Eukaryota</taxon>
        <taxon>Viridiplantae</taxon>
        <taxon>Streptophyta</taxon>
        <taxon>Embryophyta</taxon>
        <taxon>Tracheophyta</taxon>
        <taxon>Spermatophyta</taxon>
        <taxon>Magnoliopsida</taxon>
        <taxon>Liliopsida</taxon>
        <taxon>Poales</taxon>
        <taxon>Poaceae</taxon>
        <taxon>BOP clade</taxon>
        <taxon>Oryzoideae</taxon>
        <taxon>Oryzeae</taxon>
        <taxon>Oryzinae</taxon>
        <taxon>Oryza</taxon>
    </lineage>
</organism>
<name>A0A0D3GI96_9ORYZ</name>
<accession>A0A0D3GI96</accession>
<proteinExistence type="predicted"/>
<dbReference type="HOGENOM" id="CLU_2007625_0_0_1"/>
<protein>
    <submittedName>
        <fullName evidence="1">Uncharacterized protein</fullName>
    </submittedName>
</protein>
<evidence type="ECO:0000313" key="2">
    <source>
        <dbReference type="Proteomes" id="UP000026960"/>
    </source>
</evidence>
<dbReference type="Gramene" id="OBART06G19770.1">
    <property type="protein sequence ID" value="OBART06G19770.1"/>
    <property type="gene ID" value="OBART06G19770"/>
</dbReference>
<dbReference type="PaxDb" id="65489-OBART06G19770.1"/>
<evidence type="ECO:0000313" key="1">
    <source>
        <dbReference type="EnsemblPlants" id="OBART06G19770.1"/>
    </source>
</evidence>
<reference evidence="1" key="2">
    <citation type="submission" date="2015-03" db="UniProtKB">
        <authorList>
            <consortium name="EnsemblPlants"/>
        </authorList>
    </citation>
    <scope>IDENTIFICATION</scope>
</reference>